<dbReference type="AlphaFoldDB" id="A0A7H1MYD6"/>
<dbReference type="Proteomes" id="UP000516369">
    <property type="component" value="Chromosome"/>
</dbReference>
<organism evidence="14 15">
    <name type="scientific">Defluviicoccus vanus</name>
    <dbReference type="NCBI Taxonomy" id="111831"/>
    <lineage>
        <taxon>Bacteria</taxon>
        <taxon>Pseudomonadati</taxon>
        <taxon>Pseudomonadota</taxon>
        <taxon>Alphaproteobacteria</taxon>
        <taxon>Rhodospirillales</taxon>
        <taxon>Rhodospirillaceae</taxon>
        <taxon>Defluviicoccus</taxon>
    </lineage>
</organism>
<keyword evidence="14" id="KW-0966">Cell projection</keyword>
<feature type="region of interest" description="Disordered" evidence="10">
    <location>
        <begin position="292"/>
        <end position="333"/>
    </location>
</feature>
<evidence type="ECO:0000313" key="14">
    <source>
        <dbReference type="EMBL" id="QNT68472.1"/>
    </source>
</evidence>
<dbReference type="PRINTS" id="PR01009">
    <property type="entry name" value="FLGMRINGFLIF"/>
</dbReference>
<keyword evidence="8 9" id="KW-0975">Bacterial flagellum</keyword>
<dbReference type="NCBIfam" id="TIGR00206">
    <property type="entry name" value="fliF"/>
    <property type="match status" value="1"/>
</dbReference>
<evidence type="ECO:0000256" key="8">
    <source>
        <dbReference type="ARBA" id="ARBA00023143"/>
    </source>
</evidence>
<reference evidence="14 15" key="1">
    <citation type="submission" date="2020-05" db="EMBL/GenBank/DDBJ databases">
        <title>Complete closed genome sequence of Defluviicoccus vanus.</title>
        <authorList>
            <person name="Bessarab I."/>
            <person name="Arumugam K."/>
            <person name="Maszenan A.M."/>
            <person name="Seviour R.J."/>
            <person name="Williams R.B."/>
        </authorList>
    </citation>
    <scope>NUCLEOTIDE SEQUENCE [LARGE SCALE GENOMIC DNA]</scope>
    <source>
        <strain evidence="14 15">Ben 114</strain>
    </source>
</reference>
<comment type="subcellular location">
    <subcellularLocation>
        <location evidence="1 9">Bacterial flagellum basal body</location>
    </subcellularLocation>
    <subcellularLocation>
        <location evidence="2">Cell membrane</location>
        <topology evidence="2">Multi-pass membrane protein</topology>
    </subcellularLocation>
</comment>
<evidence type="ECO:0000256" key="2">
    <source>
        <dbReference type="ARBA" id="ARBA00004651"/>
    </source>
</evidence>
<dbReference type="EMBL" id="CP053923">
    <property type="protein sequence ID" value="QNT68472.1"/>
    <property type="molecule type" value="Genomic_DNA"/>
</dbReference>
<feature type="region of interest" description="Disordered" evidence="10">
    <location>
        <begin position="490"/>
        <end position="513"/>
    </location>
</feature>
<dbReference type="Pfam" id="PF01514">
    <property type="entry name" value="YscJ_FliF"/>
    <property type="match status" value="1"/>
</dbReference>
<evidence type="ECO:0000256" key="7">
    <source>
        <dbReference type="ARBA" id="ARBA00023136"/>
    </source>
</evidence>
<feature type="domain" description="Flagellar M-ring C-terminal" evidence="13">
    <location>
        <begin position="249"/>
        <end position="412"/>
    </location>
</feature>
<feature type="domain" description="Flagellar M-ring N-terminal" evidence="12">
    <location>
        <begin position="38"/>
        <end position="213"/>
    </location>
</feature>
<keyword evidence="5 11" id="KW-0812">Transmembrane</keyword>
<dbReference type="GO" id="GO:0009431">
    <property type="term" value="C:bacterial-type flagellum basal body, MS ring"/>
    <property type="evidence" value="ECO:0007669"/>
    <property type="project" value="InterPro"/>
</dbReference>
<dbReference type="GO" id="GO:0003774">
    <property type="term" value="F:cytoskeletal motor activity"/>
    <property type="evidence" value="ECO:0007669"/>
    <property type="project" value="InterPro"/>
</dbReference>
<dbReference type="InterPro" id="IPR045851">
    <property type="entry name" value="AMP-bd_C_sf"/>
</dbReference>
<keyword evidence="15" id="KW-1185">Reference proteome</keyword>
<evidence type="ECO:0000256" key="10">
    <source>
        <dbReference type="SAM" id="MobiDB-lite"/>
    </source>
</evidence>
<accession>A0A7H1MYD6</accession>
<name>A0A7H1MYD6_9PROT</name>
<evidence type="ECO:0000256" key="11">
    <source>
        <dbReference type="SAM" id="Phobius"/>
    </source>
</evidence>
<evidence type="ECO:0000259" key="13">
    <source>
        <dbReference type="Pfam" id="PF08345"/>
    </source>
</evidence>
<evidence type="ECO:0000256" key="1">
    <source>
        <dbReference type="ARBA" id="ARBA00004117"/>
    </source>
</evidence>
<feature type="compositionally biased region" description="Low complexity" evidence="10">
    <location>
        <begin position="314"/>
        <end position="327"/>
    </location>
</feature>
<feature type="compositionally biased region" description="Low complexity" evidence="10">
    <location>
        <begin position="490"/>
        <end position="504"/>
    </location>
</feature>
<dbReference type="InterPro" id="IPR043427">
    <property type="entry name" value="YscJ/FliF"/>
</dbReference>
<dbReference type="PANTHER" id="PTHR30046:SF0">
    <property type="entry name" value="FLAGELLAR M-RING PROTEIN"/>
    <property type="match status" value="1"/>
</dbReference>
<proteinExistence type="inferred from homology"/>
<dbReference type="InterPro" id="IPR006182">
    <property type="entry name" value="FliF_N_dom"/>
</dbReference>
<evidence type="ECO:0000256" key="9">
    <source>
        <dbReference type="PIRNR" id="PIRNR004862"/>
    </source>
</evidence>
<evidence type="ECO:0000256" key="4">
    <source>
        <dbReference type="ARBA" id="ARBA00022475"/>
    </source>
</evidence>
<keyword evidence="4" id="KW-1003">Cell membrane</keyword>
<evidence type="ECO:0000256" key="5">
    <source>
        <dbReference type="ARBA" id="ARBA00022692"/>
    </source>
</evidence>
<protein>
    <recommendedName>
        <fullName evidence="9">Flagellar M-ring protein</fullName>
    </recommendedName>
</protein>
<keyword evidence="14" id="KW-0282">Flagellum</keyword>
<dbReference type="InterPro" id="IPR013556">
    <property type="entry name" value="Flag_M-ring_C"/>
</dbReference>
<dbReference type="RefSeq" id="WP_190261909.1">
    <property type="nucleotide sequence ID" value="NZ_CP053923.1"/>
</dbReference>
<keyword evidence="14" id="KW-0969">Cilium</keyword>
<sequence>MQKLTGILRTFGPARLAIMGLTVAGLIGVLAWLLVDSGKPSLSLLYADLEMTDASRITAQLDAAKVTYRLGNDGTSVFVPSDQVAKLRATLAEQGLPTGGSMGYEIFDRTDALGSTNFLQNVNLVRALEGELSRTMRSIDTVKSARVHLVLPQRELFSRETKEPSASVLLQMRGTARLTQGQVAAVQHLIASAVPGLTPGRISIIDGQGTLLTTGSEGDDAEAGIDTKADERRRQLEAKLTRAVEQLVERTVGPGNVRAEVSADMDFDRVNTSQEIFDPDGQVIRSTQTVQENNANSERDANPPTTAANNLPDANAGATAGAGSTNSENRNEETVNYEFSKKVINHVKETGVVNRLSVAVLVDGKRTADAAGKPVYTARTPEELEQLTALVRSAVGFNAARGDKVDVVNMPFATLEMPEAEAASALPLGLERSDVVRLVQYLIAFFLALLVLLLVVHPLFKRSLSPMQLAAAGATSSALLESQLGATGNTPAIAGPGATATGTGLVPGSADAKRDEGQSEELLDLAQVEGRVKASSLKKIGIIVERHPEESLAIIRSWLHAGE</sequence>
<evidence type="ECO:0000256" key="3">
    <source>
        <dbReference type="ARBA" id="ARBA00007971"/>
    </source>
</evidence>
<dbReference type="Gene3D" id="3.30.300.30">
    <property type="match status" value="1"/>
</dbReference>
<keyword evidence="6 11" id="KW-1133">Transmembrane helix</keyword>
<dbReference type="GO" id="GO:0005886">
    <property type="term" value="C:plasma membrane"/>
    <property type="evidence" value="ECO:0007669"/>
    <property type="project" value="UniProtKB-SubCell"/>
</dbReference>
<comment type="function">
    <text evidence="9">The M ring may be actively involved in energy transduction.</text>
</comment>
<dbReference type="GO" id="GO:0071973">
    <property type="term" value="P:bacterial-type flagellum-dependent cell motility"/>
    <property type="evidence" value="ECO:0007669"/>
    <property type="project" value="InterPro"/>
</dbReference>
<comment type="similarity">
    <text evidence="3 9">Belongs to the FliF family.</text>
</comment>
<feature type="transmembrane region" description="Helical" evidence="11">
    <location>
        <begin position="12"/>
        <end position="35"/>
    </location>
</feature>
<evidence type="ECO:0000313" key="15">
    <source>
        <dbReference type="Proteomes" id="UP000516369"/>
    </source>
</evidence>
<gene>
    <name evidence="14" type="primary">fliF</name>
    <name evidence="14" type="ORF">HQ394_02720</name>
</gene>
<evidence type="ECO:0000259" key="12">
    <source>
        <dbReference type="Pfam" id="PF01514"/>
    </source>
</evidence>
<dbReference type="InterPro" id="IPR000067">
    <property type="entry name" value="FlgMring_FliF"/>
</dbReference>
<feature type="transmembrane region" description="Helical" evidence="11">
    <location>
        <begin position="438"/>
        <end position="460"/>
    </location>
</feature>
<dbReference type="PIRSF" id="PIRSF004862">
    <property type="entry name" value="FliF"/>
    <property type="match status" value="1"/>
</dbReference>
<evidence type="ECO:0000256" key="6">
    <source>
        <dbReference type="ARBA" id="ARBA00022989"/>
    </source>
</evidence>
<keyword evidence="7 11" id="KW-0472">Membrane</keyword>
<dbReference type="PANTHER" id="PTHR30046">
    <property type="entry name" value="FLAGELLAR M-RING PROTEIN"/>
    <property type="match status" value="1"/>
</dbReference>
<dbReference type="KEGG" id="dvn:HQ394_02720"/>
<dbReference type="Pfam" id="PF08345">
    <property type="entry name" value="YscJ_FliF_C"/>
    <property type="match status" value="1"/>
</dbReference>